<sequence length="66" mass="7411">MECIGVAVDGGLRKVLPQQWKMEQAAIVVLTTMRRVTFASVLVSAAFLQRLCYAPVHWRRSLPTPL</sequence>
<evidence type="ECO:0000313" key="2">
    <source>
        <dbReference type="Proteomes" id="UP000821845"/>
    </source>
</evidence>
<accession>A0ACB7TIY4</accession>
<protein>
    <submittedName>
        <fullName evidence="1">Uncharacterized protein</fullName>
    </submittedName>
</protein>
<keyword evidence="2" id="KW-1185">Reference proteome</keyword>
<dbReference type="Proteomes" id="UP000821845">
    <property type="component" value="Chromosome 1"/>
</dbReference>
<dbReference type="EMBL" id="CM023481">
    <property type="protein sequence ID" value="KAH6946083.1"/>
    <property type="molecule type" value="Genomic_DNA"/>
</dbReference>
<proteinExistence type="predicted"/>
<evidence type="ECO:0000313" key="1">
    <source>
        <dbReference type="EMBL" id="KAH6946083.1"/>
    </source>
</evidence>
<gene>
    <name evidence="1" type="ORF">HPB50_011590</name>
</gene>
<comment type="caution">
    <text evidence="1">The sequence shown here is derived from an EMBL/GenBank/DDBJ whole genome shotgun (WGS) entry which is preliminary data.</text>
</comment>
<name>A0ACB7TIY4_HYAAI</name>
<organism evidence="1 2">
    <name type="scientific">Hyalomma asiaticum</name>
    <name type="common">Tick</name>
    <dbReference type="NCBI Taxonomy" id="266040"/>
    <lineage>
        <taxon>Eukaryota</taxon>
        <taxon>Metazoa</taxon>
        <taxon>Ecdysozoa</taxon>
        <taxon>Arthropoda</taxon>
        <taxon>Chelicerata</taxon>
        <taxon>Arachnida</taxon>
        <taxon>Acari</taxon>
        <taxon>Parasitiformes</taxon>
        <taxon>Ixodida</taxon>
        <taxon>Ixodoidea</taxon>
        <taxon>Ixodidae</taxon>
        <taxon>Hyalomminae</taxon>
        <taxon>Hyalomma</taxon>
    </lineage>
</organism>
<reference evidence="1" key="1">
    <citation type="submission" date="2020-05" db="EMBL/GenBank/DDBJ databases">
        <title>Large-scale comparative analyses of tick genomes elucidate their genetic diversity and vector capacities.</title>
        <authorList>
            <person name="Jia N."/>
            <person name="Wang J."/>
            <person name="Shi W."/>
            <person name="Du L."/>
            <person name="Sun Y."/>
            <person name="Zhan W."/>
            <person name="Jiang J."/>
            <person name="Wang Q."/>
            <person name="Zhang B."/>
            <person name="Ji P."/>
            <person name="Sakyi L.B."/>
            <person name="Cui X."/>
            <person name="Yuan T."/>
            <person name="Jiang B."/>
            <person name="Yang W."/>
            <person name="Lam T.T.-Y."/>
            <person name="Chang Q."/>
            <person name="Ding S."/>
            <person name="Wang X."/>
            <person name="Zhu J."/>
            <person name="Ruan X."/>
            <person name="Zhao L."/>
            <person name="Wei J."/>
            <person name="Que T."/>
            <person name="Du C."/>
            <person name="Cheng J."/>
            <person name="Dai P."/>
            <person name="Han X."/>
            <person name="Huang E."/>
            <person name="Gao Y."/>
            <person name="Liu J."/>
            <person name="Shao H."/>
            <person name="Ye R."/>
            <person name="Li L."/>
            <person name="Wei W."/>
            <person name="Wang X."/>
            <person name="Wang C."/>
            <person name="Yang T."/>
            <person name="Huo Q."/>
            <person name="Li W."/>
            <person name="Guo W."/>
            <person name="Chen H."/>
            <person name="Zhou L."/>
            <person name="Ni X."/>
            <person name="Tian J."/>
            <person name="Zhou Y."/>
            <person name="Sheng Y."/>
            <person name="Liu T."/>
            <person name="Pan Y."/>
            <person name="Xia L."/>
            <person name="Li J."/>
            <person name="Zhao F."/>
            <person name="Cao W."/>
        </authorList>
    </citation>
    <scope>NUCLEOTIDE SEQUENCE</scope>
    <source>
        <strain evidence="1">Hyas-2018</strain>
    </source>
</reference>